<proteinExistence type="predicted"/>
<accession>A0A8D8WNR6</accession>
<name>A0A8D8WNR6_9HEMI</name>
<reference evidence="1" key="1">
    <citation type="submission" date="2021-05" db="EMBL/GenBank/DDBJ databases">
        <authorList>
            <person name="Alioto T."/>
            <person name="Alioto T."/>
            <person name="Gomez Garrido J."/>
        </authorList>
    </citation>
    <scope>NUCLEOTIDE SEQUENCE</scope>
</reference>
<evidence type="ECO:0000313" key="1">
    <source>
        <dbReference type="EMBL" id="CAG6666992.1"/>
    </source>
</evidence>
<dbReference type="AlphaFoldDB" id="A0A8D8WNR6"/>
<dbReference type="EMBL" id="HBUF01215490">
    <property type="protein sequence ID" value="CAG6666991.1"/>
    <property type="molecule type" value="Transcribed_RNA"/>
</dbReference>
<dbReference type="EMBL" id="HBUF01215491">
    <property type="protein sequence ID" value="CAG6666992.1"/>
    <property type="molecule type" value="Transcribed_RNA"/>
</dbReference>
<organism evidence="1">
    <name type="scientific">Cacopsylla melanoneura</name>
    <dbReference type="NCBI Taxonomy" id="428564"/>
    <lineage>
        <taxon>Eukaryota</taxon>
        <taxon>Metazoa</taxon>
        <taxon>Ecdysozoa</taxon>
        <taxon>Arthropoda</taxon>
        <taxon>Hexapoda</taxon>
        <taxon>Insecta</taxon>
        <taxon>Pterygota</taxon>
        <taxon>Neoptera</taxon>
        <taxon>Paraneoptera</taxon>
        <taxon>Hemiptera</taxon>
        <taxon>Sternorrhyncha</taxon>
        <taxon>Psylloidea</taxon>
        <taxon>Psyllidae</taxon>
        <taxon>Psyllinae</taxon>
        <taxon>Cacopsylla</taxon>
    </lineage>
</organism>
<protein>
    <submittedName>
        <fullName evidence="1">Uncharacterized protein</fullName>
    </submittedName>
</protein>
<sequence>MYRITLIIIITDSTDIKAGRTSMETMDVVEDMLDKTITVMVLDRVLIISIIGEMMILITEILLEGLEIMLLIEITTPETIKVVNTITTLEIIKVHSTTT</sequence>